<proteinExistence type="predicted"/>
<feature type="chain" id="PRO_5014996788" evidence="2">
    <location>
        <begin position="23"/>
        <end position="640"/>
    </location>
</feature>
<evidence type="ECO:0000313" key="3">
    <source>
        <dbReference type="EMBL" id="SPE25233.1"/>
    </source>
</evidence>
<evidence type="ECO:0000313" key="4">
    <source>
        <dbReference type="Proteomes" id="UP000239735"/>
    </source>
</evidence>
<dbReference type="PANTHER" id="PTHR33886">
    <property type="entry name" value="UNSATURATED RHAMNOGALACTURONAN HYDROLASE (EUROFUNG)"/>
    <property type="match status" value="1"/>
</dbReference>
<dbReference type="AlphaFoldDB" id="A0A2N9LQ79"/>
<dbReference type="Pfam" id="PF07470">
    <property type="entry name" value="Glyco_hydro_88"/>
    <property type="match status" value="1"/>
</dbReference>
<gene>
    <name evidence="3" type="ORF">SBA5_490018</name>
</gene>
<reference evidence="4" key="1">
    <citation type="submission" date="2018-02" db="EMBL/GenBank/DDBJ databases">
        <authorList>
            <person name="Hausmann B."/>
        </authorList>
    </citation>
    <scope>NUCLEOTIDE SEQUENCE [LARGE SCALE GENOMIC DNA]</scope>
    <source>
        <strain evidence="4">Peat soil MAG SbA5</strain>
    </source>
</reference>
<dbReference type="InterPro" id="IPR029062">
    <property type="entry name" value="Class_I_gatase-like"/>
</dbReference>
<evidence type="ECO:0000256" key="2">
    <source>
        <dbReference type="SAM" id="SignalP"/>
    </source>
</evidence>
<keyword evidence="2" id="KW-0732">Signal</keyword>
<dbReference type="SUPFAM" id="SSF52317">
    <property type="entry name" value="Class I glutamine amidotransferase-like"/>
    <property type="match status" value="1"/>
</dbReference>
<dbReference type="Gene3D" id="1.50.10.10">
    <property type="match status" value="1"/>
</dbReference>
<keyword evidence="1 3" id="KW-0378">Hydrolase</keyword>
<organism evidence="3 4">
    <name type="scientific">Candidatus Sulfuritelmatomonas gaucii</name>
    <dbReference type="NCBI Taxonomy" id="2043161"/>
    <lineage>
        <taxon>Bacteria</taxon>
        <taxon>Pseudomonadati</taxon>
        <taxon>Acidobacteriota</taxon>
        <taxon>Terriglobia</taxon>
        <taxon>Terriglobales</taxon>
        <taxon>Acidobacteriaceae</taxon>
        <taxon>Candidatus Sulfuritelmatomonas</taxon>
    </lineage>
</organism>
<accession>A0A2N9LQ79</accession>
<dbReference type="EMBL" id="OKRB01000107">
    <property type="protein sequence ID" value="SPE25233.1"/>
    <property type="molecule type" value="Genomic_DNA"/>
</dbReference>
<dbReference type="PANTHER" id="PTHR33886:SF8">
    <property type="entry name" value="UNSATURATED RHAMNOGALACTURONAN HYDROLASE (EUROFUNG)"/>
    <property type="match status" value="1"/>
</dbReference>
<dbReference type="InterPro" id="IPR010905">
    <property type="entry name" value="Glyco_hydro_88"/>
</dbReference>
<dbReference type="SUPFAM" id="SSF48208">
    <property type="entry name" value="Six-hairpin glycosidases"/>
    <property type="match status" value="1"/>
</dbReference>
<dbReference type="InterPro" id="IPR008928">
    <property type="entry name" value="6-hairpin_glycosidase_sf"/>
</dbReference>
<protein>
    <submittedName>
        <fullName evidence="3">Glycosyl hydrolase family 88</fullName>
    </submittedName>
</protein>
<dbReference type="InterPro" id="IPR052043">
    <property type="entry name" value="PolySaccharide_Degr_Enz"/>
</dbReference>
<dbReference type="OrthoDB" id="6381507at2"/>
<name>A0A2N9LQ79_9BACT</name>
<dbReference type="InterPro" id="IPR012341">
    <property type="entry name" value="6hp_glycosidase-like_sf"/>
</dbReference>
<dbReference type="GO" id="GO:0005975">
    <property type="term" value="P:carbohydrate metabolic process"/>
    <property type="evidence" value="ECO:0007669"/>
    <property type="project" value="InterPro"/>
</dbReference>
<feature type="signal peptide" evidence="2">
    <location>
        <begin position="1"/>
        <end position="22"/>
    </location>
</feature>
<dbReference type="Proteomes" id="UP000239735">
    <property type="component" value="Unassembled WGS sequence"/>
</dbReference>
<evidence type="ECO:0000256" key="1">
    <source>
        <dbReference type="ARBA" id="ARBA00022801"/>
    </source>
</evidence>
<dbReference type="GO" id="GO:0016787">
    <property type="term" value="F:hydrolase activity"/>
    <property type="evidence" value="ECO:0007669"/>
    <property type="project" value="UniProtKB-KW"/>
</dbReference>
<sequence>MKTFCILACSFLFAAAAATPLAAQSDNDHWAERAADSAMARWPDGRFVAADAPWHWNYELGTLLEGMDGVWFSTADGADFKYIKSSVDQLVTPEGTIATLKADDHELDNILVGRQLLLLYRVTLDKRYLTAATFLNDQLAQQPRNADGGYWHKQRYPNQMWLDGLYMAEPFRAEYAFISHRPEDFKDVTHQFVLMEQHARDSKTGLLYHGWDASKQERWANKQTGDSTQFWARGIGWYMMALVDTLSYYPADDPGRKQLLAILNREAASVARYQDQKTGLWYTMMNKTGEKGNYFESSSACMFVYAFAKGVRRGYLPASYLANAERGYKGILSHFIKSNGADVSLTDTVKASGLGGNPYRDGSYAYYIGEKVVTNDPKGIGAFLLASAEMENAQNAKLGRGDTVVVDGWFNSQQRADAFGHQVYFHYKWDTLDEPGYSMLGHIFRNFGAQTRELDAEPTVANLHGAQVYVIASPDNADKNPQPHYATAADATLIADWVRAGGVLMIMENDTSFADLDHFNAVSEKFGIHFNSVLRKHVIGRQWELGKIAIDPTGPIFHNAHTIYVKDVCTISVSGPAHAVLKEGDDIFMAMAKYGKGTVYAMVDPWLYNEYTDGRKLPGAYDNYAAGKELVRWVLAQVPR</sequence>